<name>A0A0A8B3B1_9ACTN</name>
<feature type="binding site" evidence="8">
    <location>
        <begin position="251"/>
        <end position="252"/>
    </location>
    <ligand>
        <name>substrate</name>
    </ligand>
</feature>
<feature type="binding site" evidence="8">
    <location>
        <position position="175"/>
    </location>
    <ligand>
        <name>substrate</name>
    </ligand>
</feature>
<protein>
    <recommendedName>
        <fullName evidence="3 8">Diaminopimelate epimerase</fullName>
        <shortName evidence="8">DAP epimerase</shortName>
        <ecNumber evidence="3 8">5.1.1.7</ecNumber>
    </recommendedName>
    <alternativeName>
        <fullName evidence="8">PLP-independent amino acid racemase</fullName>
    </alternativeName>
</protein>
<dbReference type="KEGG" id="cbac:JI75_04125"/>
<keyword evidence="8" id="KW-0963">Cytoplasm</keyword>
<evidence type="ECO:0000256" key="9">
    <source>
        <dbReference type="PROSITE-ProRule" id="PRU10125"/>
    </source>
</evidence>
<accession>A0A0A8B3B1</accession>
<comment type="similarity">
    <text evidence="2 8">Belongs to the diaminopimelate epimerase family.</text>
</comment>
<dbReference type="HOGENOM" id="CLU_053306_3_0_11"/>
<feature type="binding site" evidence="8">
    <location>
        <position position="224"/>
    </location>
    <ligand>
        <name>substrate</name>
    </ligand>
</feature>
<dbReference type="Pfam" id="PF01678">
    <property type="entry name" value="DAP_epimerase"/>
    <property type="match status" value="2"/>
</dbReference>
<keyword evidence="5 8" id="KW-0457">Lysine biosynthesis</keyword>
<evidence type="ECO:0000313" key="10">
    <source>
        <dbReference type="EMBL" id="AJC11976.1"/>
    </source>
</evidence>
<evidence type="ECO:0000256" key="7">
    <source>
        <dbReference type="ARBA" id="ARBA00051712"/>
    </source>
</evidence>
<feature type="binding site" evidence="8">
    <location>
        <position position="66"/>
    </location>
    <ligand>
        <name>substrate</name>
    </ligand>
</feature>
<dbReference type="InterPro" id="IPR018510">
    <property type="entry name" value="DAP_epimerase_AS"/>
</dbReference>
<dbReference type="PROSITE" id="PS01326">
    <property type="entry name" value="DAP_EPIMERASE"/>
    <property type="match status" value="1"/>
</dbReference>
<feature type="binding site" evidence="8">
    <location>
        <begin position="241"/>
        <end position="242"/>
    </location>
    <ligand>
        <name>substrate</name>
    </ligand>
</feature>
<evidence type="ECO:0000256" key="1">
    <source>
        <dbReference type="ARBA" id="ARBA00005196"/>
    </source>
</evidence>
<comment type="caution">
    <text evidence="8">Lacks conserved residue(s) required for the propagation of feature annotation.</text>
</comment>
<dbReference type="OrthoDB" id="9805408at2"/>
<dbReference type="RefSeq" id="WP_039688948.1">
    <property type="nucleotide sequence ID" value="NZ_CP009302.1"/>
</dbReference>
<dbReference type="NCBIfam" id="TIGR00652">
    <property type="entry name" value="DapF"/>
    <property type="match status" value="1"/>
</dbReference>
<feature type="binding site" evidence="8">
    <location>
        <begin position="76"/>
        <end position="77"/>
    </location>
    <ligand>
        <name>substrate</name>
    </ligand>
</feature>
<dbReference type="PANTHER" id="PTHR31689:SF0">
    <property type="entry name" value="DIAMINOPIMELATE EPIMERASE"/>
    <property type="match status" value="1"/>
</dbReference>
<reference evidence="11" key="1">
    <citation type="submission" date="2014-08" db="EMBL/GenBank/DDBJ databases">
        <title>Coriobacteriaceae sp. complete genome.</title>
        <authorList>
            <person name="Looft T."/>
            <person name="Bayles D.O."/>
            <person name="Stanton T.B."/>
        </authorList>
    </citation>
    <scope>NUCLEOTIDE SEQUENCE [LARGE SCALE GENOMIC DNA]</scope>
    <source>
        <strain evidence="11">68-1-3</strain>
    </source>
</reference>
<dbReference type="SUPFAM" id="SSF54506">
    <property type="entry name" value="Diaminopimelate epimerase-like"/>
    <property type="match status" value="1"/>
</dbReference>
<dbReference type="UniPathway" id="UPA00034">
    <property type="reaction ID" value="UER00025"/>
</dbReference>
<feature type="site" description="Could be important to modulate the pK values of the two catalytic cysteine residues" evidence="8">
    <location>
        <position position="177"/>
    </location>
</feature>
<feature type="site" description="Could be important to modulate the pK values of the two catalytic cysteine residues" evidence="8">
    <location>
        <position position="241"/>
    </location>
</feature>
<comment type="function">
    <text evidence="8">Catalyzes the stereoinversion of LL-2,6-diaminopimelate (L,L-DAP) to meso-diaminopimelate (meso-DAP), a precursor of L-lysine and an essential component of the bacterial peptidoglycan.</text>
</comment>
<keyword evidence="11" id="KW-1185">Reference proteome</keyword>
<evidence type="ECO:0000256" key="8">
    <source>
        <dbReference type="HAMAP-Rule" id="MF_00197"/>
    </source>
</evidence>
<feature type="active site" evidence="9">
    <location>
        <position position="75"/>
    </location>
</feature>
<dbReference type="AlphaFoldDB" id="A0A0A8B3B1"/>
<comment type="subunit">
    <text evidence="8">Homodimer.</text>
</comment>
<dbReference type="InterPro" id="IPR001653">
    <property type="entry name" value="DAP_epimerase_DapF"/>
</dbReference>
<comment type="pathway">
    <text evidence="1 8">Amino-acid biosynthesis; L-lysine biosynthesis via DAP pathway; DL-2,6-diaminopimelate from LL-2,6-diaminopimelate: step 1/1.</text>
</comment>
<comment type="catalytic activity">
    <reaction evidence="7 8">
        <text>(2S,6S)-2,6-diaminopimelate = meso-2,6-diaminopimelate</text>
        <dbReference type="Rhea" id="RHEA:15393"/>
        <dbReference type="ChEBI" id="CHEBI:57609"/>
        <dbReference type="ChEBI" id="CHEBI:57791"/>
        <dbReference type="EC" id="5.1.1.7"/>
    </reaction>
</comment>
<dbReference type="GO" id="GO:0008837">
    <property type="term" value="F:diaminopimelate epimerase activity"/>
    <property type="evidence" value="ECO:0007669"/>
    <property type="project" value="UniProtKB-UniRule"/>
</dbReference>
<dbReference type="GO" id="GO:0005829">
    <property type="term" value="C:cytosol"/>
    <property type="evidence" value="ECO:0007669"/>
    <property type="project" value="TreeGrafter"/>
</dbReference>
<feature type="active site" description="Proton donor" evidence="8">
    <location>
        <position position="75"/>
    </location>
</feature>
<sequence>MKLHFAKLHGAGNDFVMIDDRDRSIDLSPDQVAFLCDRHFGIGADGVILVRPGETEGASAFMHYINADGTLAQMCGNGVRCTAKWAVDRGLVDSSASATVIDTLSGPKPIEFARDERGLMRAATVDMGAPILEPSQVPTVLAATGATEDGRSFVGDVTLKSPFGNFRFTCVSMGNPHAVAFIEDWEALYDAAFTDPGNKSLATLDVDKVGAFFEPHAAFPEKANIEFVSIEADHLAMRVYERGVAETLACGTGACAVGVAAFITGRSGRVNDVRLLGGTLHIEYAEDGRVRMTGPAAQVFEGDIEL</sequence>
<keyword evidence="4 8" id="KW-0028">Amino-acid biosynthesis</keyword>
<dbReference type="Gene3D" id="3.10.310.10">
    <property type="entry name" value="Diaminopimelate Epimerase, Chain A, domain 1"/>
    <property type="match status" value="2"/>
</dbReference>
<evidence type="ECO:0000256" key="4">
    <source>
        <dbReference type="ARBA" id="ARBA00022605"/>
    </source>
</evidence>
<proteinExistence type="inferred from homology"/>
<feature type="binding site" evidence="8">
    <location>
        <position position="13"/>
    </location>
    <ligand>
        <name>substrate</name>
    </ligand>
</feature>
<evidence type="ECO:0000256" key="3">
    <source>
        <dbReference type="ARBA" id="ARBA00013080"/>
    </source>
</evidence>
<dbReference type="STRING" id="1531429.JI75_04125"/>
<dbReference type="Proteomes" id="UP000031121">
    <property type="component" value="Chromosome"/>
</dbReference>
<gene>
    <name evidence="8" type="primary">dapF</name>
    <name evidence="10" type="ORF">JI75_04125</name>
</gene>
<dbReference type="EC" id="5.1.1.7" evidence="3 8"/>
<evidence type="ECO:0000256" key="2">
    <source>
        <dbReference type="ARBA" id="ARBA00010219"/>
    </source>
</evidence>
<evidence type="ECO:0000313" key="11">
    <source>
        <dbReference type="Proteomes" id="UP000031121"/>
    </source>
</evidence>
<dbReference type="PANTHER" id="PTHR31689">
    <property type="entry name" value="DIAMINOPIMELATE EPIMERASE, CHLOROPLASTIC"/>
    <property type="match status" value="1"/>
</dbReference>
<comment type="subcellular location">
    <subcellularLocation>
        <location evidence="8">Cytoplasm</location>
    </subcellularLocation>
</comment>
<evidence type="ECO:0000256" key="5">
    <source>
        <dbReference type="ARBA" id="ARBA00023154"/>
    </source>
</evidence>
<evidence type="ECO:0000256" key="6">
    <source>
        <dbReference type="ARBA" id="ARBA00023235"/>
    </source>
</evidence>
<organism evidence="10 11">
    <name type="scientific">Berryella intestinalis</name>
    <dbReference type="NCBI Taxonomy" id="1531429"/>
    <lineage>
        <taxon>Bacteria</taxon>
        <taxon>Bacillati</taxon>
        <taxon>Actinomycetota</taxon>
        <taxon>Coriobacteriia</taxon>
        <taxon>Eggerthellales</taxon>
        <taxon>Eggerthellaceae</taxon>
        <taxon>Berryella</taxon>
    </lineage>
</organism>
<dbReference type="HAMAP" id="MF_00197">
    <property type="entry name" value="DAP_epimerase"/>
    <property type="match status" value="1"/>
</dbReference>
<keyword evidence="6 8" id="KW-0413">Isomerase</keyword>
<dbReference type="EMBL" id="CP009302">
    <property type="protein sequence ID" value="AJC11976.1"/>
    <property type="molecule type" value="Genomic_DNA"/>
</dbReference>
<feature type="active site" description="Proton acceptor" evidence="8">
    <location>
        <position position="250"/>
    </location>
</feature>
<dbReference type="GO" id="GO:0009089">
    <property type="term" value="P:lysine biosynthetic process via diaminopimelate"/>
    <property type="evidence" value="ECO:0007669"/>
    <property type="project" value="UniProtKB-UniRule"/>
</dbReference>
<reference evidence="10 11" key="2">
    <citation type="journal article" date="2015" name="Genome Announc.">
        <title>Complete Genome Sequence of Coriobacteriaceae Strain 68-1-3, a Novel Mucus-Degrading Isolate from the Swine Intestinal Tract.</title>
        <authorList>
            <person name="Looft T."/>
            <person name="Bayles D.O."/>
            <person name="Alt D.P."/>
            <person name="Stanton T.B."/>
        </authorList>
    </citation>
    <scope>NUCLEOTIDE SEQUENCE [LARGE SCALE GENOMIC DNA]</scope>
    <source>
        <strain evidence="10 11">68-1-3</strain>
    </source>
</reference>